<dbReference type="Proteomes" id="UP000001219">
    <property type="component" value="Chromosome"/>
</dbReference>
<evidence type="ECO:0000313" key="1">
    <source>
        <dbReference type="EMBL" id="ACY23505.1"/>
    </source>
</evidence>
<dbReference type="AlphaFoldDB" id="D0L619"/>
<dbReference type="HOGENOM" id="CLU_1737973_0_0_11"/>
<accession>D0L619</accession>
<sequence>MELFRGMMTEIADALAELGARFHGVRATLAEIGDADAAAPPVFPHAGISPLGLWAPLALLAGAAGARNGHVTPSPGRAREVLFAMMRNPHPGARLSVSLSLSREVDDERLVELLGDVVDAGQMASHGIPLSSNIIAHSYRRGWWPRPTTS</sequence>
<reference evidence="2" key="1">
    <citation type="submission" date="2009-10" db="EMBL/GenBank/DDBJ databases">
        <title>The complete chromosome of Gordonia bronchialis DSM 43247.</title>
        <authorList>
            <consortium name="US DOE Joint Genome Institute (JGI-PGF)"/>
            <person name="Lucas S."/>
            <person name="Copeland A."/>
            <person name="Lapidus A."/>
            <person name="Glavina del Rio T."/>
            <person name="Dalin E."/>
            <person name="Tice H."/>
            <person name="Bruce D."/>
            <person name="Goodwin L."/>
            <person name="Pitluck S."/>
            <person name="Kyrpides N."/>
            <person name="Mavromatis K."/>
            <person name="Ivanova N."/>
            <person name="Ovchinnikova G."/>
            <person name="Saunders E."/>
            <person name="Brettin T."/>
            <person name="Detter J.C."/>
            <person name="Han C."/>
            <person name="Larimer F."/>
            <person name="Land M."/>
            <person name="Hauser L."/>
            <person name="Markowitz V."/>
            <person name="Cheng J.-F."/>
            <person name="Hugenholtz P."/>
            <person name="Woyke T."/>
            <person name="Wu D."/>
            <person name="Jando M."/>
            <person name="Schneider S."/>
            <person name="Goeker M."/>
            <person name="Klenk H.-P."/>
            <person name="Eisen J.A."/>
        </authorList>
    </citation>
    <scope>NUCLEOTIDE SEQUENCE [LARGE SCALE GENOMIC DNA]</scope>
    <source>
        <strain evidence="2">ATCC 25592 / DSM 43247 / BCRC 13721 / JCM 3198 / KCTC 3076 / NBRC 16047 / NCTC 10667</strain>
    </source>
</reference>
<protein>
    <submittedName>
        <fullName evidence="1">Uncharacterized protein</fullName>
    </submittedName>
</protein>
<dbReference type="KEGG" id="gbr:Gbro_4363"/>
<dbReference type="RefSeq" id="WP_012835995.1">
    <property type="nucleotide sequence ID" value="NC_013441.1"/>
</dbReference>
<gene>
    <name evidence="1" type="ordered locus">Gbro_4363</name>
</gene>
<keyword evidence="2" id="KW-1185">Reference proteome</keyword>
<proteinExistence type="predicted"/>
<evidence type="ECO:0000313" key="2">
    <source>
        <dbReference type="Proteomes" id="UP000001219"/>
    </source>
</evidence>
<reference evidence="1 2" key="2">
    <citation type="journal article" date="2010" name="Stand. Genomic Sci.">
        <title>Complete genome sequence of Gordonia bronchialis type strain (3410).</title>
        <authorList>
            <person name="Ivanova N."/>
            <person name="Sikorski J."/>
            <person name="Jando M."/>
            <person name="Lapidus A."/>
            <person name="Nolan M."/>
            <person name="Lucas S."/>
            <person name="Del Rio T.G."/>
            <person name="Tice H."/>
            <person name="Copeland A."/>
            <person name="Cheng J.F."/>
            <person name="Chen F."/>
            <person name="Bruce D."/>
            <person name="Goodwin L."/>
            <person name="Pitluck S."/>
            <person name="Mavromatis K."/>
            <person name="Ovchinnikova G."/>
            <person name="Pati A."/>
            <person name="Chen A."/>
            <person name="Palaniappan K."/>
            <person name="Land M."/>
            <person name="Hauser L."/>
            <person name="Chang Y.J."/>
            <person name="Jeffries C.D."/>
            <person name="Chain P."/>
            <person name="Saunders E."/>
            <person name="Han C."/>
            <person name="Detter J.C."/>
            <person name="Brettin T."/>
            <person name="Rohde M."/>
            <person name="Goker M."/>
            <person name="Bristow J."/>
            <person name="Eisen J.A."/>
            <person name="Markowitz V."/>
            <person name="Hugenholtz P."/>
            <person name="Klenk H.P."/>
            <person name="Kyrpides N.C."/>
        </authorList>
    </citation>
    <scope>NUCLEOTIDE SEQUENCE [LARGE SCALE GENOMIC DNA]</scope>
    <source>
        <strain evidence="2">ATCC 25592 / DSM 43247 / BCRC 13721 / JCM 3198 / KCTC 3076 / NBRC 16047 / NCTC 10667</strain>
    </source>
</reference>
<dbReference type="EMBL" id="CP001802">
    <property type="protein sequence ID" value="ACY23505.1"/>
    <property type="molecule type" value="Genomic_DNA"/>
</dbReference>
<organism evidence="1 2">
    <name type="scientific">Gordonia bronchialis (strain ATCC 25592 / DSM 43247 / BCRC 13721 / JCM 3198 / KCTC 3076 / NBRC 16047 / NCTC 10667)</name>
    <name type="common">Rhodococcus bronchialis</name>
    <dbReference type="NCBI Taxonomy" id="526226"/>
    <lineage>
        <taxon>Bacteria</taxon>
        <taxon>Bacillati</taxon>
        <taxon>Actinomycetota</taxon>
        <taxon>Actinomycetes</taxon>
        <taxon>Mycobacteriales</taxon>
        <taxon>Gordoniaceae</taxon>
        <taxon>Gordonia</taxon>
    </lineage>
</organism>
<dbReference type="STRING" id="526226.Gbro_4363"/>
<name>D0L619_GORB4</name>